<keyword evidence="7 10" id="KW-0028">Amino-acid biosynthesis</keyword>
<dbReference type="CDD" id="cd01577">
    <property type="entry name" value="IPMI_Swivel"/>
    <property type="match status" value="1"/>
</dbReference>
<dbReference type="Proteomes" id="UP000182661">
    <property type="component" value="Unassembled WGS sequence"/>
</dbReference>
<evidence type="ECO:0000259" key="11">
    <source>
        <dbReference type="Pfam" id="PF00694"/>
    </source>
</evidence>
<evidence type="ECO:0000256" key="1">
    <source>
        <dbReference type="ARBA" id="ARBA00000491"/>
    </source>
</evidence>
<dbReference type="HAMAP" id="MF_01031">
    <property type="entry name" value="LeuD_type1"/>
    <property type="match status" value="1"/>
</dbReference>
<dbReference type="EC" id="4.2.1.33" evidence="10"/>
<dbReference type="FunFam" id="3.20.19.10:FF:000003">
    <property type="entry name" value="3-isopropylmalate dehydratase small subunit"/>
    <property type="match status" value="1"/>
</dbReference>
<dbReference type="InterPro" id="IPR015928">
    <property type="entry name" value="Aconitase/3IPM_dehydase_swvl"/>
</dbReference>
<dbReference type="GO" id="GO:0009098">
    <property type="term" value="P:L-leucine biosynthetic process"/>
    <property type="evidence" value="ECO:0007669"/>
    <property type="project" value="UniProtKB-UniRule"/>
</dbReference>
<dbReference type="EMBL" id="LSRP01000129">
    <property type="protein sequence ID" value="OJF91230.1"/>
    <property type="molecule type" value="Genomic_DNA"/>
</dbReference>
<evidence type="ECO:0000256" key="2">
    <source>
        <dbReference type="ARBA" id="ARBA00002695"/>
    </source>
</evidence>
<feature type="domain" description="Aconitase A/isopropylmalate dehydratase small subunit swivel" evidence="11">
    <location>
        <begin position="1"/>
        <end position="122"/>
    </location>
</feature>
<sequence>MDKFVKLTGVAAPLPVVNIDTDMIIPKDYLKTIKRTGLGTGLFAEARYHEDGSINEEFVLNKPAYQNARILVAGDNFGCGSSREHAPWALLDFGIRCVISTSFADIFYNNCFKNGILPVVVSPEDLEKLMDDASRGSNAVLTVDLETCEITGPDGGTISFELDAFRRHCMLNGLDDIGLTLEKAAAIDSFEKANAVSHPWA</sequence>
<keyword evidence="8 10" id="KW-0456">Lyase</keyword>
<evidence type="ECO:0000256" key="4">
    <source>
        <dbReference type="ARBA" id="ARBA00009845"/>
    </source>
</evidence>
<evidence type="ECO:0000256" key="9">
    <source>
        <dbReference type="ARBA" id="ARBA00023304"/>
    </source>
</evidence>
<dbReference type="SUPFAM" id="SSF52016">
    <property type="entry name" value="LeuD/IlvD-like"/>
    <property type="match status" value="1"/>
</dbReference>
<evidence type="ECO:0000256" key="7">
    <source>
        <dbReference type="ARBA" id="ARBA00022605"/>
    </source>
</evidence>
<dbReference type="InterPro" id="IPR050075">
    <property type="entry name" value="LeuD"/>
</dbReference>
<name>A0A657LL86_9HYPH</name>
<accession>A0A657LL86</accession>
<comment type="subunit">
    <text evidence="5 10">Heterodimer of LeuC and LeuD.</text>
</comment>
<keyword evidence="9 10" id="KW-0100">Branched-chain amino acid biosynthesis</keyword>
<evidence type="ECO:0000313" key="13">
    <source>
        <dbReference type="Proteomes" id="UP000182661"/>
    </source>
</evidence>
<comment type="pathway">
    <text evidence="3 10">Amino-acid biosynthesis; L-leucine biosynthesis; L-leucine from 3-methyl-2-oxobutanoate: step 2/4.</text>
</comment>
<keyword evidence="6 10" id="KW-0432">Leucine biosynthesis</keyword>
<dbReference type="NCBIfam" id="NF002458">
    <property type="entry name" value="PRK01641.1"/>
    <property type="match status" value="1"/>
</dbReference>
<evidence type="ECO:0000256" key="10">
    <source>
        <dbReference type="HAMAP-Rule" id="MF_01031"/>
    </source>
</evidence>
<evidence type="ECO:0000313" key="12">
    <source>
        <dbReference type="EMBL" id="OJF91230.1"/>
    </source>
</evidence>
<dbReference type="PANTHER" id="PTHR43345">
    <property type="entry name" value="3-ISOPROPYLMALATE DEHYDRATASE SMALL SUBUNIT 2-RELATED-RELATED"/>
    <property type="match status" value="1"/>
</dbReference>
<dbReference type="GO" id="GO:0003861">
    <property type="term" value="F:3-isopropylmalate dehydratase activity"/>
    <property type="evidence" value="ECO:0007669"/>
    <property type="project" value="UniProtKB-UniRule"/>
</dbReference>
<comment type="function">
    <text evidence="2 10">Catalyzes the isomerization between 2-isopropylmalate and 3-isopropylmalate, via the formation of 2-isopropylmaleate.</text>
</comment>
<dbReference type="GO" id="GO:0009316">
    <property type="term" value="C:3-isopropylmalate dehydratase complex"/>
    <property type="evidence" value="ECO:0007669"/>
    <property type="project" value="InterPro"/>
</dbReference>
<proteinExistence type="inferred from homology"/>
<dbReference type="OrthoDB" id="9777465at2"/>
<dbReference type="AlphaFoldDB" id="A0A657LL86"/>
<dbReference type="Gene3D" id="3.20.19.10">
    <property type="entry name" value="Aconitase, domain 4"/>
    <property type="match status" value="1"/>
</dbReference>
<organism evidence="12 13">
    <name type="scientific">Pararhizobium antarcticum</name>
    <dbReference type="NCBI Taxonomy" id="1798805"/>
    <lineage>
        <taxon>Bacteria</taxon>
        <taxon>Pseudomonadati</taxon>
        <taxon>Pseudomonadota</taxon>
        <taxon>Alphaproteobacteria</taxon>
        <taxon>Hyphomicrobiales</taxon>
        <taxon>Rhizobiaceae</taxon>
        <taxon>Rhizobium/Agrobacterium group</taxon>
        <taxon>Pararhizobium</taxon>
    </lineage>
</organism>
<gene>
    <name evidence="10" type="primary">leuD</name>
    <name evidence="12" type="ORF">AX760_06820</name>
</gene>
<reference evidence="12 13" key="1">
    <citation type="submission" date="2016-02" db="EMBL/GenBank/DDBJ databases">
        <title>Genome sequencing of a beta-galactosidase producing bacteria Rhizobium sp. 59.</title>
        <authorList>
            <person name="Wang D."/>
            <person name="Kot W."/>
            <person name="Qin Y."/>
            <person name="Hansen L."/>
            <person name="Naqvi K."/>
            <person name="Rensing C."/>
        </authorList>
    </citation>
    <scope>NUCLEOTIDE SEQUENCE [LARGE SCALE GENOMIC DNA]</scope>
    <source>
        <strain evidence="12 13">59</strain>
    </source>
</reference>
<evidence type="ECO:0000256" key="5">
    <source>
        <dbReference type="ARBA" id="ARBA00011271"/>
    </source>
</evidence>
<comment type="similarity">
    <text evidence="4 10">Belongs to the LeuD family. LeuD type 1 subfamily.</text>
</comment>
<dbReference type="RefSeq" id="WP_071835265.1">
    <property type="nucleotide sequence ID" value="NZ_LSRP01000129.1"/>
</dbReference>
<dbReference type="UniPathway" id="UPA00048">
    <property type="reaction ID" value="UER00071"/>
</dbReference>
<dbReference type="InterPro" id="IPR033940">
    <property type="entry name" value="IPMI_Swivel"/>
</dbReference>
<evidence type="ECO:0000256" key="3">
    <source>
        <dbReference type="ARBA" id="ARBA00004729"/>
    </source>
</evidence>
<dbReference type="PANTHER" id="PTHR43345:SF5">
    <property type="entry name" value="3-ISOPROPYLMALATE DEHYDRATASE SMALL SUBUNIT"/>
    <property type="match status" value="1"/>
</dbReference>
<keyword evidence="13" id="KW-1185">Reference proteome</keyword>
<dbReference type="NCBIfam" id="TIGR00171">
    <property type="entry name" value="leuD"/>
    <property type="match status" value="1"/>
</dbReference>
<dbReference type="InterPro" id="IPR000573">
    <property type="entry name" value="AconitaseA/IPMdHydase_ssu_swvl"/>
</dbReference>
<comment type="caution">
    <text evidence="12">The sequence shown here is derived from an EMBL/GenBank/DDBJ whole genome shotgun (WGS) entry which is preliminary data.</text>
</comment>
<evidence type="ECO:0000256" key="6">
    <source>
        <dbReference type="ARBA" id="ARBA00022430"/>
    </source>
</evidence>
<dbReference type="InterPro" id="IPR004431">
    <property type="entry name" value="3-IsopropMal_deHydase_ssu"/>
</dbReference>
<comment type="catalytic activity">
    <reaction evidence="1 10">
        <text>(2R,3S)-3-isopropylmalate = (2S)-2-isopropylmalate</text>
        <dbReference type="Rhea" id="RHEA:32287"/>
        <dbReference type="ChEBI" id="CHEBI:1178"/>
        <dbReference type="ChEBI" id="CHEBI:35121"/>
        <dbReference type="EC" id="4.2.1.33"/>
    </reaction>
</comment>
<protein>
    <recommendedName>
        <fullName evidence="10">3-isopropylmalate dehydratase small subunit</fullName>
        <ecNumber evidence="10">4.2.1.33</ecNumber>
    </recommendedName>
    <alternativeName>
        <fullName evidence="10">Alpha-IPM isomerase</fullName>
        <shortName evidence="10">IPMI</shortName>
    </alternativeName>
    <alternativeName>
        <fullName evidence="10">Isopropylmalate isomerase</fullName>
    </alternativeName>
</protein>
<dbReference type="Pfam" id="PF00694">
    <property type="entry name" value="Aconitase_C"/>
    <property type="match status" value="1"/>
</dbReference>
<evidence type="ECO:0000256" key="8">
    <source>
        <dbReference type="ARBA" id="ARBA00023239"/>
    </source>
</evidence>